<evidence type="ECO:0000256" key="7">
    <source>
        <dbReference type="ARBA" id="ARBA00022884"/>
    </source>
</evidence>
<comment type="similarity">
    <text evidence="8">Belongs to the nanos family.</text>
</comment>
<keyword evidence="7 8" id="KW-0694">RNA-binding</keyword>
<evidence type="ECO:0000256" key="6">
    <source>
        <dbReference type="ARBA" id="ARBA00022845"/>
    </source>
</evidence>
<dbReference type="Pfam" id="PF05741">
    <property type="entry name" value="zf-nanos"/>
    <property type="match status" value="1"/>
</dbReference>
<dbReference type="GO" id="GO:0008270">
    <property type="term" value="F:zinc ion binding"/>
    <property type="evidence" value="ECO:0007669"/>
    <property type="project" value="UniProtKB-KW"/>
</dbReference>
<keyword evidence="11" id="KW-1185">Reference proteome</keyword>
<dbReference type="InterPro" id="IPR024161">
    <property type="entry name" value="Znf_nanos-typ"/>
</dbReference>
<evidence type="ECO:0000256" key="5">
    <source>
        <dbReference type="ARBA" id="ARBA00022833"/>
    </source>
</evidence>
<feature type="domain" description="Nanos-type" evidence="9">
    <location>
        <begin position="143"/>
        <end position="197"/>
    </location>
</feature>
<dbReference type="GO" id="GO:0005737">
    <property type="term" value="C:cytoplasm"/>
    <property type="evidence" value="ECO:0007669"/>
    <property type="project" value="UniProtKB-SubCell"/>
</dbReference>
<comment type="caution">
    <text evidence="10">The sequence shown here is derived from an EMBL/GenBank/DDBJ whole genome shotgun (WGS) entry which is preliminary data.</text>
</comment>
<comment type="subcellular location">
    <subcellularLocation>
        <location evidence="1">Cytoplasm</location>
    </subcellularLocation>
</comment>
<dbReference type="Gene3D" id="4.10.60.30">
    <property type="entry name" value="Nanos, RNA-binding domain"/>
    <property type="match status" value="1"/>
</dbReference>
<dbReference type="GO" id="GO:0003723">
    <property type="term" value="F:RNA binding"/>
    <property type="evidence" value="ECO:0007669"/>
    <property type="project" value="UniProtKB-UniRule"/>
</dbReference>
<dbReference type="EMBL" id="JASPKZ010010674">
    <property type="protein sequence ID" value="KAJ9573853.1"/>
    <property type="molecule type" value="Genomic_DNA"/>
</dbReference>
<sequence length="225" mass="25442">MRLFYRCVHGCLLSNRTERISEEQTKDAGLSSAAKYKVFIIFTMNIYIDPDFPTFYPLNKSLQDELKRLFEPRKIRLPYIESLYISSSVLCSVQDEFKFNGTDSEYSPDSSPTNCSFAFDLIKPIAAKTVAHSKKRSKKIAQGCAFCKNNGEEERYYKGHTLKDSMGKITCPILKAYVCPICGANGEVAHTIKYCPQNTKADDVPTIVKLKSHLSASGQKRNKCF</sequence>
<dbReference type="Proteomes" id="UP001233999">
    <property type="component" value="Unassembled WGS sequence"/>
</dbReference>
<reference evidence="10" key="2">
    <citation type="submission" date="2023-05" db="EMBL/GenBank/DDBJ databases">
        <authorList>
            <person name="Fouks B."/>
        </authorList>
    </citation>
    <scope>NUCLEOTIDE SEQUENCE</scope>
    <source>
        <strain evidence="10">Stay&amp;Tobe</strain>
        <tissue evidence="10">Testes</tissue>
    </source>
</reference>
<evidence type="ECO:0000313" key="10">
    <source>
        <dbReference type="EMBL" id="KAJ9573853.1"/>
    </source>
</evidence>
<keyword evidence="6 8" id="KW-0810">Translation regulation</keyword>
<keyword evidence="5" id="KW-0862">Zinc</keyword>
<dbReference type="InterPro" id="IPR038129">
    <property type="entry name" value="Nanos_sf"/>
</dbReference>
<keyword evidence="4 8" id="KW-0863">Zinc-finger</keyword>
<dbReference type="InterPro" id="IPR008705">
    <property type="entry name" value="Nanos/Xcar2"/>
</dbReference>
<accession>A0AAD8E1F6</accession>
<reference evidence="10" key="1">
    <citation type="journal article" date="2023" name="IScience">
        <title>Live-bearing cockroach genome reveals convergent evolutionary mechanisms linked to viviparity in insects and beyond.</title>
        <authorList>
            <person name="Fouks B."/>
            <person name="Harrison M.C."/>
            <person name="Mikhailova A.A."/>
            <person name="Marchal E."/>
            <person name="English S."/>
            <person name="Carruthers M."/>
            <person name="Jennings E.C."/>
            <person name="Chiamaka E.L."/>
            <person name="Frigard R.A."/>
            <person name="Pippel M."/>
            <person name="Attardo G.M."/>
            <person name="Benoit J.B."/>
            <person name="Bornberg-Bauer E."/>
            <person name="Tobe S.S."/>
        </authorList>
    </citation>
    <scope>NUCLEOTIDE SEQUENCE</scope>
    <source>
        <strain evidence="10">Stay&amp;Tobe</strain>
    </source>
</reference>
<evidence type="ECO:0000256" key="3">
    <source>
        <dbReference type="ARBA" id="ARBA00022723"/>
    </source>
</evidence>
<name>A0AAD8E1F6_DIPPU</name>
<keyword evidence="3" id="KW-0479">Metal-binding</keyword>
<dbReference type="AlphaFoldDB" id="A0AAD8E1F6"/>
<evidence type="ECO:0000256" key="1">
    <source>
        <dbReference type="ARBA" id="ARBA00004496"/>
    </source>
</evidence>
<protein>
    <recommendedName>
        <fullName evidence="9">Nanos-type domain-containing protein</fullName>
    </recommendedName>
</protein>
<dbReference type="GO" id="GO:0006417">
    <property type="term" value="P:regulation of translation"/>
    <property type="evidence" value="ECO:0007669"/>
    <property type="project" value="UniProtKB-UniRule"/>
</dbReference>
<keyword evidence="2" id="KW-0963">Cytoplasm</keyword>
<dbReference type="PROSITE" id="PS51522">
    <property type="entry name" value="ZF_NANOS"/>
    <property type="match status" value="1"/>
</dbReference>
<gene>
    <name evidence="10" type="ORF">L9F63_008777</name>
</gene>
<proteinExistence type="inferred from homology"/>
<evidence type="ECO:0000313" key="11">
    <source>
        <dbReference type="Proteomes" id="UP001233999"/>
    </source>
</evidence>
<organism evidence="10 11">
    <name type="scientific">Diploptera punctata</name>
    <name type="common">Pacific beetle cockroach</name>
    <dbReference type="NCBI Taxonomy" id="6984"/>
    <lineage>
        <taxon>Eukaryota</taxon>
        <taxon>Metazoa</taxon>
        <taxon>Ecdysozoa</taxon>
        <taxon>Arthropoda</taxon>
        <taxon>Hexapoda</taxon>
        <taxon>Insecta</taxon>
        <taxon>Pterygota</taxon>
        <taxon>Neoptera</taxon>
        <taxon>Polyneoptera</taxon>
        <taxon>Dictyoptera</taxon>
        <taxon>Blattodea</taxon>
        <taxon>Blaberoidea</taxon>
        <taxon>Blaberidae</taxon>
        <taxon>Diplopterinae</taxon>
        <taxon>Diploptera</taxon>
    </lineage>
</organism>
<evidence type="ECO:0000256" key="2">
    <source>
        <dbReference type="ARBA" id="ARBA00022490"/>
    </source>
</evidence>
<evidence type="ECO:0000259" key="9">
    <source>
        <dbReference type="PROSITE" id="PS51522"/>
    </source>
</evidence>
<evidence type="ECO:0000256" key="4">
    <source>
        <dbReference type="ARBA" id="ARBA00022771"/>
    </source>
</evidence>
<evidence type="ECO:0000256" key="8">
    <source>
        <dbReference type="PROSITE-ProRule" id="PRU00855"/>
    </source>
</evidence>
<dbReference type="PANTHER" id="PTHR12887">
    <property type="entry name" value="NANOS PROTEIN"/>
    <property type="match status" value="1"/>
</dbReference>